<feature type="transmembrane region" description="Helical" evidence="6">
    <location>
        <begin position="710"/>
        <end position="727"/>
    </location>
</feature>
<feature type="domain" description="Major facilitator superfamily (MFS) profile" evidence="7">
    <location>
        <begin position="377"/>
        <end position="824"/>
    </location>
</feature>
<dbReference type="PANTHER" id="PTHR43124:SF3">
    <property type="entry name" value="CHLORAMPHENICOL EFFLUX PUMP RV0191"/>
    <property type="match status" value="1"/>
</dbReference>
<feature type="transmembrane region" description="Helical" evidence="6">
    <location>
        <begin position="21"/>
        <end position="43"/>
    </location>
</feature>
<protein>
    <submittedName>
        <fullName evidence="8">MFS transporter</fullName>
    </submittedName>
</protein>
<dbReference type="PANTHER" id="PTHR43124">
    <property type="entry name" value="PURINE EFFLUX PUMP PBUE"/>
    <property type="match status" value="1"/>
</dbReference>
<keyword evidence="4 6" id="KW-1133">Transmembrane helix</keyword>
<dbReference type="InterPro" id="IPR036259">
    <property type="entry name" value="MFS_trans_sf"/>
</dbReference>
<evidence type="ECO:0000313" key="8">
    <source>
        <dbReference type="EMBL" id="TSH95100.1"/>
    </source>
</evidence>
<feature type="transmembrane region" description="Helical" evidence="6">
    <location>
        <begin position="377"/>
        <end position="398"/>
    </location>
</feature>
<accession>A0A556AQD1</accession>
<reference evidence="8 9" key="1">
    <citation type="submission" date="2019-07" db="EMBL/GenBank/DDBJ databases">
        <title>Qingshengfaniella alkalisoli gen. nov., sp. nov., isolated from saline soil.</title>
        <authorList>
            <person name="Xu L."/>
            <person name="Huang X.-X."/>
            <person name="Sun J.-Q."/>
        </authorList>
    </citation>
    <scope>NUCLEOTIDE SEQUENCE [LARGE SCALE GENOMIC DNA]</scope>
    <source>
        <strain evidence="8 9">DSM 27279</strain>
    </source>
</reference>
<evidence type="ECO:0000256" key="3">
    <source>
        <dbReference type="ARBA" id="ARBA00022692"/>
    </source>
</evidence>
<dbReference type="PROSITE" id="PS50850">
    <property type="entry name" value="MFS"/>
    <property type="match status" value="1"/>
</dbReference>
<evidence type="ECO:0000313" key="9">
    <source>
        <dbReference type="Proteomes" id="UP000318405"/>
    </source>
</evidence>
<feature type="transmembrane region" description="Helical" evidence="6">
    <location>
        <begin position="671"/>
        <end position="698"/>
    </location>
</feature>
<organism evidence="8 9">
    <name type="scientific">Verticiella sediminum</name>
    <dbReference type="NCBI Taxonomy" id="1247510"/>
    <lineage>
        <taxon>Bacteria</taxon>
        <taxon>Pseudomonadati</taxon>
        <taxon>Pseudomonadota</taxon>
        <taxon>Betaproteobacteria</taxon>
        <taxon>Burkholderiales</taxon>
        <taxon>Alcaligenaceae</taxon>
        <taxon>Verticiella</taxon>
    </lineage>
</organism>
<name>A0A556AQD1_9BURK</name>
<feature type="transmembrane region" description="Helical" evidence="6">
    <location>
        <begin position="574"/>
        <end position="595"/>
    </location>
</feature>
<dbReference type="EMBL" id="VLTJ01000022">
    <property type="protein sequence ID" value="TSH95100.1"/>
    <property type="molecule type" value="Genomic_DNA"/>
</dbReference>
<dbReference type="InterPro" id="IPR020846">
    <property type="entry name" value="MFS_dom"/>
</dbReference>
<dbReference type="GO" id="GO:0005886">
    <property type="term" value="C:plasma membrane"/>
    <property type="evidence" value="ECO:0007669"/>
    <property type="project" value="UniProtKB-SubCell"/>
</dbReference>
<feature type="transmembrane region" description="Helical" evidence="6">
    <location>
        <begin position="733"/>
        <end position="751"/>
    </location>
</feature>
<sequence length="832" mass="86812">MERQEGPAARSARRLIAFEMLGACLAILVVAQAFIGMLGLASFSRLATDATVERVALLARSTAAQIENGLRLGKPMAQYTGLARLLEDTIQGQQDVVRISVILPDGHALEAIGQPRSPHGGLSRAVAGAGAEPPGMRPLADGGGTLSLPDRIGVSVPLRLRDGAVAGALTLWVDAAAQQASERAFLKHSAGVLALTTAGAALLLVLVLLLVPPGEGTGTRRLALPLAAMLLAQGLYALDATTSFRSAWLESTRGNVVLLAERTQRDLARVFEMGVDLERVRGMDSLFQRLAGSLPAIDAVILRDAQGRVMGAADAAGPLDRGALPVGVPVADDMRVVLPLAVGGEAGARRVGTLEVTVDARVVAAGVRARVLDAATVALISAIAAFEMFLLVIVLVTRARGSAAVPAMTSTRAEDVARIARPLMFGFLFAWALPLSFLPLYAGTLRVLFLGLPESILMALPISAEMLCGLFGALLAGRLTDRRGWRSAVVVGLCVAGAGSFASAMIQHLEVFVLTRGLVGLGYGLAWMGLQGLVVSRSSPVFRGRNMAWLIAGLFAGHLSGTAAGAMLADQVSYRPVFVVGGLLMLLPLLGVMLLRTRPIAGPAAKTRPGSLPVAADRPVSRVPPPRGRWADLRSLILSRDYGALLAGSIVPFSIAQVGLLYFALPLYLQALGVAASSIGRVLMLYGLCIIYLGPAVGRLVDRSPHKKPFIALGGLLGGLGMTYLYFDHSLLAVSVAVFLLALGSCWCGAAQTSWMLSLPRVQDYGPGAATSILRAADKFGQMVGPLFVGSLFTIVGISAGLAITGVFYVCATLMFIVLSAGRPVPRPEGEG</sequence>
<feature type="transmembrane region" description="Helical" evidence="6">
    <location>
        <begin position="419"/>
        <end position="443"/>
    </location>
</feature>
<evidence type="ECO:0000256" key="2">
    <source>
        <dbReference type="ARBA" id="ARBA00022475"/>
    </source>
</evidence>
<feature type="transmembrane region" description="Helical" evidence="6">
    <location>
        <begin position="455"/>
        <end position="476"/>
    </location>
</feature>
<evidence type="ECO:0000256" key="4">
    <source>
        <dbReference type="ARBA" id="ARBA00022989"/>
    </source>
</evidence>
<comment type="caution">
    <text evidence="8">The sequence shown here is derived from an EMBL/GenBank/DDBJ whole genome shotgun (WGS) entry which is preliminary data.</text>
</comment>
<comment type="subcellular location">
    <subcellularLocation>
        <location evidence="1">Cell membrane</location>
        <topology evidence="1">Multi-pass membrane protein</topology>
    </subcellularLocation>
</comment>
<dbReference type="RefSeq" id="WP_143948412.1">
    <property type="nucleotide sequence ID" value="NZ_BAABMB010000007.1"/>
</dbReference>
<dbReference type="Proteomes" id="UP000318405">
    <property type="component" value="Unassembled WGS sequence"/>
</dbReference>
<dbReference type="Gene3D" id="1.20.1250.20">
    <property type="entry name" value="MFS general substrate transporter like domains"/>
    <property type="match status" value="1"/>
</dbReference>
<feature type="transmembrane region" description="Helical" evidence="6">
    <location>
        <begin position="787"/>
        <end position="819"/>
    </location>
</feature>
<feature type="transmembrane region" description="Helical" evidence="6">
    <location>
        <begin position="642"/>
        <end position="665"/>
    </location>
</feature>
<dbReference type="InterPro" id="IPR050189">
    <property type="entry name" value="MFS_Efflux_Transporters"/>
</dbReference>
<dbReference type="InterPro" id="IPR011701">
    <property type="entry name" value="MFS"/>
</dbReference>
<feature type="transmembrane region" description="Helical" evidence="6">
    <location>
        <begin position="547"/>
        <end position="568"/>
    </location>
</feature>
<evidence type="ECO:0000256" key="1">
    <source>
        <dbReference type="ARBA" id="ARBA00004651"/>
    </source>
</evidence>
<keyword evidence="3 6" id="KW-0812">Transmembrane</keyword>
<dbReference type="GO" id="GO:0022857">
    <property type="term" value="F:transmembrane transporter activity"/>
    <property type="evidence" value="ECO:0007669"/>
    <property type="project" value="InterPro"/>
</dbReference>
<keyword evidence="9" id="KW-1185">Reference proteome</keyword>
<proteinExistence type="predicted"/>
<evidence type="ECO:0000256" key="5">
    <source>
        <dbReference type="ARBA" id="ARBA00023136"/>
    </source>
</evidence>
<feature type="transmembrane region" description="Helical" evidence="6">
    <location>
        <begin position="512"/>
        <end position="535"/>
    </location>
</feature>
<gene>
    <name evidence="8" type="ORF">FOZ76_11610</name>
</gene>
<evidence type="ECO:0000256" key="6">
    <source>
        <dbReference type="SAM" id="Phobius"/>
    </source>
</evidence>
<feature type="transmembrane region" description="Helical" evidence="6">
    <location>
        <begin position="190"/>
        <end position="210"/>
    </location>
</feature>
<feature type="transmembrane region" description="Helical" evidence="6">
    <location>
        <begin position="488"/>
        <end position="506"/>
    </location>
</feature>
<evidence type="ECO:0000259" key="7">
    <source>
        <dbReference type="PROSITE" id="PS50850"/>
    </source>
</evidence>
<dbReference type="AlphaFoldDB" id="A0A556AQD1"/>
<keyword evidence="5 6" id="KW-0472">Membrane</keyword>
<keyword evidence="2" id="KW-1003">Cell membrane</keyword>
<dbReference type="Pfam" id="PF07690">
    <property type="entry name" value="MFS_1"/>
    <property type="match status" value="1"/>
</dbReference>
<dbReference type="OrthoDB" id="1679175at2"/>
<dbReference type="SUPFAM" id="SSF103473">
    <property type="entry name" value="MFS general substrate transporter"/>
    <property type="match status" value="1"/>
</dbReference>